<dbReference type="InterPro" id="IPR021269">
    <property type="entry name" value="DUF2848"/>
</dbReference>
<sequence>MRFVAEGREIEARIEHLVVAGWTGRDIGAVRHHIEELAALGVAPPSQVPLFYRVSQSLLVQAPWIEVLGPDTSGEVEPLLVNLDGTLWLGLGSDHTDRQLETVSVAASKQACPKPVSPMLWRFDTVAPHLDRLILSCEIRENGEWTLYQEGTLAMIRPLGDLVAQSGFDTGGAMLCGTLGAIGGVRPASDYRMQLRDPVLERSLYLEYRASALPVVA</sequence>
<dbReference type="EMBL" id="JAGQAF010000014">
    <property type="protein sequence ID" value="MCE8539538.1"/>
    <property type="molecule type" value="Genomic_DNA"/>
</dbReference>
<proteinExistence type="predicted"/>
<dbReference type="Proteomes" id="UP000813672">
    <property type="component" value="Unassembled WGS sequence"/>
</dbReference>
<gene>
    <name evidence="1" type="ORF">KBY27_18935</name>
</gene>
<dbReference type="AlphaFoldDB" id="A0A9Q3WP52"/>
<organism evidence="1 2">
    <name type="scientific">Ruegeria pomeroyi</name>
    <dbReference type="NCBI Taxonomy" id="89184"/>
    <lineage>
        <taxon>Bacteria</taxon>
        <taxon>Pseudomonadati</taxon>
        <taxon>Pseudomonadota</taxon>
        <taxon>Alphaproteobacteria</taxon>
        <taxon>Rhodobacterales</taxon>
        <taxon>Roseobacteraceae</taxon>
        <taxon>Ruegeria</taxon>
    </lineage>
</organism>
<accession>A0A9Q3WP52</accession>
<name>A0A9Q3WP52_9RHOB</name>
<comment type="caution">
    <text evidence="1">The sequence shown here is derived from an EMBL/GenBank/DDBJ whole genome shotgun (WGS) entry which is preliminary data.</text>
</comment>
<dbReference type="RefSeq" id="WP_234221489.1">
    <property type="nucleotide sequence ID" value="NZ_JAGQAF010000014.1"/>
</dbReference>
<evidence type="ECO:0000313" key="2">
    <source>
        <dbReference type="Proteomes" id="UP000813672"/>
    </source>
</evidence>
<reference evidence="1" key="1">
    <citation type="journal article" date="2021" name="Environ. Microbiol.">
        <title>Cryptic niche differentiation of novel sediment ecotypes of Rugeria pomeroyi correlates with nitrate respiration.</title>
        <authorList>
            <person name="Lin X."/>
            <person name="McNichol J."/>
            <person name="Chu X."/>
            <person name="Qian Y."/>
            <person name="Luo H."/>
        </authorList>
    </citation>
    <scope>NUCLEOTIDE SEQUENCE</scope>
    <source>
        <strain evidence="1">SZCCDBB064</strain>
    </source>
</reference>
<evidence type="ECO:0000313" key="1">
    <source>
        <dbReference type="EMBL" id="MCE8539538.1"/>
    </source>
</evidence>
<protein>
    <submittedName>
        <fullName evidence="1">DUF2848 domain-containing protein</fullName>
    </submittedName>
</protein>
<dbReference type="Pfam" id="PF11010">
    <property type="entry name" value="DUF2848"/>
    <property type="match status" value="1"/>
</dbReference>